<evidence type="ECO:0000313" key="1">
    <source>
        <dbReference type="EMBL" id="MCI46599.1"/>
    </source>
</evidence>
<sequence>AFLSAVGAGGPRRWLGGAGFAGGGVGSGFCSGGYVECFVELALLAAASGCSCWRSWSCCFGASGGGLVLFVVGVSGFGGVCCLLESHVVVAASA</sequence>
<proteinExistence type="predicted"/>
<reference evidence="1 2" key="1">
    <citation type="journal article" date="2018" name="Front. Plant Sci.">
        <title>Red Clover (Trifolium pratense) and Zigzag Clover (T. medium) - A Picture of Genomic Similarities and Differences.</title>
        <authorList>
            <person name="Dluhosova J."/>
            <person name="Istvanek J."/>
            <person name="Nedelnik J."/>
            <person name="Repkova J."/>
        </authorList>
    </citation>
    <scope>NUCLEOTIDE SEQUENCE [LARGE SCALE GENOMIC DNA]</scope>
    <source>
        <strain evidence="2">cv. 10/8</strain>
        <tissue evidence="1">Leaf</tissue>
    </source>
</reference>
<dbReference type="Proteomes" id="UP000265520">
    <property type="component" value="Unassembled WGS sequence"/>
</dbReference>
<accession>A0A392SD74</accession>
<dbReference type="AlphaFoldDB" id="A0A392SD74"/>
<keyword evidence="2" id="KW-1185">Reference proteome</keyword>
<comment type="caution">
    <text evidence="1">The sequence shown here is derived from an EMBL/GenBank/DDBJ whole genome shotgun (WGS) entry which is preliminary data.</text>
</comment>
<organism evidence="1 2">
    <name type="scientific">Trifolium medium</name>
    <dbReference type="NCBI Taxonomy" id="97028"/>
    <lineage>
        <taxon>Eukaryota</taxon>
        <taxon>Viridiplantae</taxon>
        <taxon>Streptophyta</taxon>
        <taxon>Embryophyta</taxon>
        <taxon>Tracheophyta</taxon>
        <taxon>Spermatophyta</taxon>
        <taxon>Magnoliopsida</taxon>
        <taxon>eudicotyledons</taxon>
        <taxon>Gunneridae</taxon>
        <taxon>Pentapetalae</taxon>
        <taxon>rosids</taxon>
        <taxon>fabids</taxon>
        <taxon>Fabales</taxon>
        <taxon>Fabaceae</taxon>
        <taxon>Papilionoideae</taxon>
        <taxon>50 kb inversion clade</taxon>
        <taxon>NPAAA clade</taxon>
        <taxon>Hologalegina</taxon>
        <taxon>IRL clade</taxon>
        <taxon>Trifolieae</taxon>
        <taxon>Trifolium</taxon>
    </lineage>
</organism>
<feature type="non-terminal residue" evidence="1">
    <location>
        <position position="1"/>
    </location>
</feature>
<dbReference type="EMBL" id="LXQA010359850">
    <property type="protein sequence ID" value="MCI46599.1"/>
    <property type="molecule type" value="Genomic_DNA"/>
</dbReference>
<evidence type="ECO:0000313" key="2">
    <source>
        <dbReference type="Proteomes" id="UP000265520"/>
    </source>
</evidence>
<protein>
    <submittedName>
        <fullName evidence="1">Uncharacterized protein</fullName>
    </submittedName>
</protein>
<name>A0A392SD74_9FABA</name>